<evidence type="ECO:0000313" key="2">
    <source>
        <dbReference type="EMBL" id="TDG70063.1"/>
    </source>
</evidence>
<comment type="caution">
    <text evidence="2">The sequence shown here is derived from an EMBL/GenBank/DDBJ whole genome shotgun (WGS) entry which is preliminary data.</text>
</comment>
<feature type="compositionally biased region" description="Basic and acidic residues" evidence="1">
    <location>
        <begin position="1"/>
        <end position="34"/>
    </location>
</feature>
<evidence type="ECO:0000313" key="3">
    <source>
        <dbReference type="Proteomes" id="UP000295681"/>
    </source>
</evidence>
<dbReference type="EMBL" id="PUFI01000002">
    <property type="protein sequence ID" value="TDG70063.1"/>
    <property type="molecule type" value="Genomic_DNA"/>
</dbReference>
<sequence length="48" mass="5544">MTDKQKEYQEADNKKQKTTDVKQPEADKNTESNKNEANPKVADYKKAD</sequence>
<reference evidence="2 3" key="1">
    <citation type="journal article" date="2019" name="Appl. Microbiol. Biotechnol.">
        <title>Uncovering carbohydrate metabolism through a genotype-phenotype association study of 56 lactic acid bacteria genomes.</title>
        <authorList>
            <person name="Buron-Moles G."/>
            <person name="Chailyan A."/>
            <person name="Dolejs I."/>
            <person name="Forster J."/>
            <person name="Miks M.H."/>
        </authorList>
    </citation>
    <scope>NUCLEOTIDE SEQUENCE [LARGE SCALE GENOMIC DNA]</scope>
    <source>
        <strain evidence="2 3">ATCC 700006</strain>
    </source>
</reference>
<keyword evidence="3" id="KW-1185">Reference proteome</keyword>
<name>A0A4R5NBT5_9LACO</name>
<dbReference type="RefSeq" id="WP_010006807.1">
    <property type="nucleotide sequence ID" value="NZ_JAGYGP010000003.1"/>
</dbReference>
<dbReference type="AlphaFoldDB" id="A0A4R5NBT5"/>
<proteinExistence type="predicted"/>
<feature type="region of interest" description="Disordered" evidence="1">
    <location>
        <begin position="1"/>
        <end position="48"/>
    </location>
</feature>
<protein>
    <submittedName>
        <fullName evidence="2">Uncharacterized protein</fullName>
    </submittedName>
</protein>
<dbReference type="Proteomes" id="UP000295681">
    <property type="component" value="Unassembled WGS sequence"/>
</dbReference>
<organism evidence="2 3">
    <name type="scientific">Leuconostoc fallax</name>
    <dbReference type="NCBI Taxonomy" id="1251"/>
    <lineage>
        <taxon>Bacteria</taxon>
        <taxon>Bacillati</taxon>
        <taxon>Bacillota</taxon>
        <taxon>Bacilli</taxon>
        <taxon>Lactobacillales</taxon>
        <taxon>Lactobacillaceae</taxon>
        <taxon>Leuconostoc</taxon>
    </lineage>
</organism>
<gene>
    <name evidence="2" type="ORF">C5L23_001587</name>
</gene>
<evidence type="ECO:0000256" key="1">
    <source>
        <dbReference type="SAM" id="MobiDB-lite"/>
    </source>
</evidence>
<accession>A0A4R5NBT5</accession>